<keyword evidence="7" id="KW-0378">Hydrolase</keyword>
<dbReference type="OrthoDB" id="192832at2759"/>
<dbReference type="InterPro" id="IPR013320">
    <property type="entry name" value="ConA-like_dom_sf"/>
</dbReference>
<keyword evidence="14" id="KW-0430">Lectin</keyword>
<evidence type="ECO:0000256" key="12">
    <source>
        <dbReference type="SAM" id="Phobius"/>
    </source>
</evidence>
<keyword evidence="6" id="KW-0325">Glycoprotein</keyword>
<evidence type="ECO:0000256" key="3">
    <source>
        <dbReference type="ARBA" id="ARBA00006865"/>
    </source>
</evidence>
<feature type="domain" description="GH16" evidence="13">
    <location>
        <begin position="88"/>
        <end position="328"/>
    </location>
</feature>
<comment type="catalytic activity">
    <reaction evidence="1">
        <text>Endohydrolysis of (1-&gt;3)- or (1-&gt;4)-linkages in beta-D-glucans when the glucose residue whose reducing group is involved in the linkage to be hydrolyzed is itself substituted at C-3.</text>
        <dbReference type="EC" id="3.2.1.6"/>
    </reaction>
</comment>
<keyword evidence="8" id="KW-0136">Cellulose degradation</keyword>
<evidence type="ECO:0000313" key="15">
    <source>
        <dbReference type="Proteomes" id="UP000325780"/>
    </source>
</evidence>
<comment type="similarity">
    <text evidence="3">Belongs to the glycosyl hydrolase 16 family.</text>
</comment>
<accession>A0A5N6U7V4</accession>
<dbReference type="InterPro" id="IPR000757">
    <property type="entry name" value="Beta-glucanase-like"/>
</dbReference>
<name>A0A5N6U7V4_ASPAV</name>
<dbReference type="PROSITE" id="PS51762">
    <property type="entry name" value="GH16_2"/>
    <property type="match status" value="1"/>
</dbReference>
<evidence type="ECO:0000313" key="14">
    <source>
        <dbReference type="EMBL" id="KAE8154191.1"/>
    </source>
</evidence>
<evidence type="ECO:0000256" key="10">
    <source>
        <dbReference type="ARBA" id="ARBA00023288"/>
    </source>
</evidence>
<dbReference type="FunFam" id="2.60.120.200:FF:000114">
    <property type="entry name" value="Probable endo-1,3(4)-beta-glucanase NFIA_089530"/>
    <property type="match status" value="1"/>
</dbReference>
<evidence type="ECO:0000256" key="1">
    <source>
        <dbReference type="ARBA" id="ARBA00000124"/>
    </source>
</evidence>
<evidence type="ECO:0000256" key="2">
    <source>
        <dbReference type="ARBA" id="ARBA00004609"/>
    </source>
</evidence>
<dbReference type="GO" id="GO:0005886">
    <property type="term" value="C:plasma membrane"/>
    <property type="evidence" value="ECO:0007669"/>
    <property type="project" value="UniProtKB-SubCell"/>
</dbReference>
<organism evidence="14 15">
    <name type="scientific">Aspergillus avenaceus</name>
    <dbReference type="NCBI Taxonomy" id="36643"/>
    <lineage>
        <taxon>Eukaryota</taxon>
        <taxon>Fungi</taxon>
        <taxon>Dikarya</taxon>
        <taxon>Ascomycota</taxon>
        <taxon>Pezizomycotina</taxon>
        <taxon>Eurotiomycetes</taxon>
        <taxon>Eurotiomycetidae</taxon>
        <taxon>Eurotiales</taxon>
        <taxon>Aspergillaceae</taxon>
        <taxon>Aspergillus</taxon>
        <taxon>Aspergillus subgen. Circumdati</taxon>
    </lineage>
</organism>
<keyword evidence="10" id="KW-0449">Lipoprotein</keyword>
<dbReference type="GO" id="GO:0098552">
    <property type="term" value="C:side of membrane"/>
    <property type="evidence" value="ECO:0007669"/>
    <property type="project" value="UniProtKB-KW"/>
</dbReference>
<dbReference type="PANTHER" id="PTHR10963:SF42">
    <property type="entry name" value="PUTATIVE (AFU_ORTHOLOGUE AFUA_5G02280)-RELATED"/>
    <property type="match status" value="1"/>
</dbReference>
<comment type="subcellular location">
    <subcellularLocation>
        <location evidence="2">Cell membrane</location>
        <topology evidence="2">Lipid-anchor</topology>
        <topology evidence="2">GPI-anchor</topology>
    </subcellularLocation>
</comment>
<dbReference type="Pfam" id="PF26113">
    <property type="entry name" value="GH16_XgeA"/>
    <property type="match status" value="1"/>
</dbReference>
<keyword evidence="12" id="KW-1133">Transmembrane helix</keyword>
<dbReference type="EC" id="3.2.1.6" evidence="4"/>
<dbReference type="InterPro" id="IPR050546">
    <property type="entry name" value="Glycosyl_Hydrlase_16"/>
</dbReference>
<dbReference type="CDD" id="cd02181">
    <property type="entry name" value="GH16_fungal_Lam16A_glucanase"/>
    <property type="match status" value="1"/>
</dbReference>
<sequence length="389" mass="42752">MADRNYHIPPDDLPQYADATSAHPKIEGNDFGYARSPPGAAHAPQGLPWYDPRGWSLCAKLFAGTVVAVVIVAIIVGAVEGTKAHRYPDYTRLNYDLVDTYSGTRFFDRFDYYSGEDPTFGFVQYVNQTTAASLNLTYATDESVVLKVDMSNQNASNGRQSVRLESKTTYDNGLFIFDVLRAPYGCGTWPALWLTDPNNWPDNGEIDIIETTNLAPEGNAVTLHTTKGCSMKAKRKQTGDAVYTSCENGTNYNAGCGVQGPPPTSGKPFNDNGGGVYAVELRDAGIRAWMFPRDSIPNDISDAKSTPDPSTWGTALADFPNTHCDIASHFRNQSIVANIDLCGQLGAQKQFYKEQSHCPGTCNTYVARNPSAFKEAYWEFKSFKVYKAQ</sequence>
<feature type="transmembrane region" description="Helical" evidence="12">
    <location>
        <begin position="54"/>
        <end position="79"/>
    </location>
</feature>
<dbReference type="PANTHER" id="PTHR10963">
    <property type="entry name" value="GLYCOSYL HYDROLASE-RELATED"/>
    <property type="match status" value="1"/>
</dbReference>
<dbReference type="SUPFAM" id="SSF49899">
    <property type="entry name" value="Concanavalin A-like lectins/glucanases"/>
    <property type="match status" value="1"/>
</dbReference>
<gene>
    <name evidence="14" type="ORF">BDV25DRAFT_148061</name>
</gene>
<dbReference type="AlphaFoldDB" id="A0A5N6U7V4"/>
<evidence type="ECO:0000256" key="6">
    <source>
        <dbReference type="ARBA" id="ARBA00022622"/>
    </source>
</evidence>
<dbReference type="Proteomes" id="UP000325780">
    <property type="component" value="Unassembled WGS sequence"/>
</dbReference>
<evidence type="ECO:0000256" key="7">
    <source>
        <dbReference type="ARBA" id="ARBA00022801"/>
    </source>
</evidence>
<dbReference type="Gene3D" id="2.60.120.200">
    <property type="match status" value="1"/>
</dbReference>
<dbReference type="EMBL" id="ML742031">
    <property type="protein sequence ID" value="KAE8154191.1"/>
    <property type="molecule type" value="Genomic_DNA"/>
</dbReference>
<keyword evidence="11" id="KW-0326">Glycosidase</keyword>
<evidence type="ECO:0000256" key="4">
    <source>
        <dbReference type="ARBA" id="ARBA00012599"/>
    </source>
</evidence>
<evidence type="ECO:0000256" key="9">
    <source>
        <dbReference type="ARBA" id="ARBA00023136"/>
    </source>
</evidence>
<evidence type="ECO:0000256" key="8">
    <source>
        <dbReference type="ARBA" id="ARBA00023001"/>
    </source>
</evidence>
<reference evidence="14 15" key="1">
    <citation type="submission" date="2019-04" db="EMBL/GenBank/DDBJ databases">
        <title>Friends and foes A comparative genomics study of 23 Aspergillus species from section Flavi.</title>
        <authorList>
            <consortium name="DOE Joint Genome Institute"/>
            <person name="Kjaerbolling I."/>
            <person name="Vesth T."/>
            <person name="Frisvad J.C."/>
            <person name="Nybo J.L."/>
            <person name="Theobald S."/>
            <person name="Kildgaard S."/>
            <person name="Isbrandt T."/>
            <person name="Kuo A."/>
            <person name="Sato A."/>
            <person name="Lyhne E.K."/>
            <person name="Kogle M.E."/>
            <person name="Wiebenga A."/>
            <person name="Kun R.S."/>
            <person name="Lubbers R.J."/>
            <person name="Makela M.R."/>
            <person name="Barry K."/>
            <person name="Chovatia M."/>
            <person name="Clum A."/>
            <person name="Daum C."/>
            <person name="Haridas S."/>
            <person name="He G."/>
            <person name="LaButti K."/>
            <person name="Lipzen A."/>
            <person name="Mondo S."/>
            <person name="Riley R."/>
            <person name="Salamov A."/>
            <person name="Simmons B.A."/>
            <person name="Magnuson J.K."/>
            <person name="Henrissat B."/>
            <person name="Mortensen U.H."/>
            <person name="Larsen T.O."/>
            <person name="Devries R.P."/>
            <person name="Grigoriev I.V."/>
            <person name="Machida M."/>
            <person name="Baker S.E."/>
            <person name="Andersen M.R."/>
        </authorList>
    </citation>
    <scope>NUCLEOTIDE SEQUENCE [LARGE SCALE GENOMIC DNA]</scope>
    <source>
        <strain evidence="14 15">IBT 18842</strain>
    </source>
</reference>
<keyword evidence="5" id="KW-1003">Cell membrane</keyword>
<dbReference type="GO" id="GO:0052861">
    <property type="term" value="F:endo-1,3(4)-beta-glucanase activity"/>
    <property type="evidence" value="ECO:0007669"/>
    <property type="project" value="UniProtKB-EC"/>
</dbReference>
<keyword evidence="8" id="KW-0624">Polysaccharide degradation</keyword>
<protein>
    <recommendedName>
        <fullName evidence="4">endo-1,3(4)-beta-glucanase</fullName>
        <ecNumber evidence="4">3.2.1.6</ecNumber>
    </recommendedName>
</protein>
<dbReference type="GO" id="GO:0030246">
    <property type="term" value="F:carbohydrate binding"/>
    <property type="evidence" value="ECO:0007669"/>
    <property type="project" value="UniProtKB-KW"/>
</dbReference>
<keyword evidence="6" id="KW-0336">GPI-anchor</keyword>
<dbReference type="GO" id="GO:0030245">
    <property type="term" value="P:cellulose catabolic process"/>
    <property type="evidence" value="ECO:0007669"/>
    <property type="project" value="UniProtKB-KW"/>
</dbReference>
<evidence type="ECO:0000256" key="11">
    <source>
        <dbReference type="ARBA" id="ARBA00023295"/>
    </source>
</evidence>
<evidence type="ECO:0000256" key="5">
    <source>
        <dbReference type="ARBA" id="ARBA00022475"/>
    </source>
</evidence>
<evidence type="ECO:0000259" key="13">
    <source>
        <dbReference type="PROSITE" id="PS51762"/>
    </source>
</evidence>
<keyword evidence="9 12" id="KW-0472">Membrane</keyword>
<keyword evidence="12" id="KW-0812">Transmembrane</keyword>
<keyword evidence="15" id="KW-1185">Reference proteome</keyword>
<keyword evidence="8" id="KW-0119">Carbohydrate metabolism</keyword>
<proteinExistence type="inferred from homology"/>